<name>A0A7T3FZA8_9EURY</name>
<sequence>MNARAGRRRVLLVAAVLVGGLVLSGCGAPLSGDEREPIPVDGSGQSFAIGDPVEDVSPHTVTVVNDGNEIRTVAVSVAVPVRNETLLNRSYSLAPGERVRGELRRPAYYELAVDLPRREATHSDAIETFDHCNSYGTTVQIRSDGSLSARTGSTLAGCENAQFPTPTPTAAG</sequence>
<accession>A0A7T3FZA8</accession>
<dbReference type="Proteomes" id="UP000595001">
    <property type="component" value="Chromosome"/>
</dbReference>
<evidence type="ECO:0000313" key="1">
    <source>
        <dbReference type="EMBL" id="QPV63460.1"/>
    </source>
</evidence>
<dbReference type="AlphaFoldDB" id="A0A7T3FZA8"/>
<reference evidence="1 2" key="1">
    <citation type="submission" date="2020-12" db="EMBL/GenBank/DDBJ databases">
        <title>Halosimplex halophilum sp. nov. and Halosimplex salinum sp. nov., two new members of the genus Halosimplex.</title>
        <authorList>
            <person name="Cui H.L."/>
        </authorList>
    </citation>
    <scope>NUCLEOTIDE SEQUENCE [LARGE SCALE GENOMIC DNA]</scope>
    <source>
        <strain evidence="1 2">YGH94</strain>
    </source>
</reference>
<dbReference type="KEGG" id="hlt:I7X12_02150"/>
<dbReference type="PROSITE" id="PS51257">
    <property type="entry name" value="PROKAR_LIPOPROTEIN"/>
    <property type="match status" value="1"/>
</dbReference>
<organism evidence="1 2">
    <name type="scientific">Halosimplex litoreum</name>
    <dbReference type="NCBI Taxonomy" id="1198301"/>
    <lineage>
        <taxon>Archaea</taxon>
        <taxon>Methanobacteriati</taxon>
        <taxon>Methanobacteriota</taxon>
        <taxon>Stenosarchaea group</taxon>
        <taxon>Halobacteria</taxon>
        <taxon>Halobacteriales</taxon>
        <taxon>Haloarculaceae</taxon>
        <taxon>Halosimplex</taxon>
    </lineage>
</organism>
<dbReference type="EMBL" id="CP065856">
    <property type="protein sequence ID" value="QPV63460.1"/>
    <property type="molecule type" value="Genomic_DNA"/>
</dbReference>
<protein>
    <submittedName>
        <fullName evidence="1">Uncharacterized protein</fullName>
    </submittedName>
</protein>
<keyword evidence="2" id="KW-1185">Reference proteome</keyword>
<gene>
    <name evidence="1" type="ORF">I7X12_02150</name>
</gene>
<dbReference type="OrthoDB" id="240982at2157"/>
<evidence type="ECO:0000313" key="2">
    <source>
        <dbReference type="Proteomes" id="UP000595001"/>
    </source>
</evidence>
<dbReference type="RefSeq" id="WP_198062249.1">
    <property type="nucleotide sequence ID" value="NZ_CP065856.1"/>
</dbReference>
<dbReference type="GeneID" id="60587257"/>
<proteinExistence type="predicted"/>